<feature type="transmembrane region" description="Helical" evidence="1">
    <location>
        <begin position="23"/>
        <end position="44"/>
    </location>
</feature>
<dbReference type="RefSeq" id="WP_345328041.1">
    <property type="nucleotide sequence ID" value="NZ_BAAAVH010000016.1"/>
</dbReference>
<gene>
    <name evidence="2" type="ORF">ACFP0N_35250</name>
</gene>
<proteinExistence type="predicted"/>
<feature type="transmembrane region" description="Helical" evidence="1">
    <location>
        <begin position="64"/>
        <end position="84"/>
    </location>
</feature>
<name>A0ABW1F744_9ACTN</name>
<keyword evidence="1" id="KW-1133">Transmembrane helix</keyword>
<dbReference type="Pfam" id="PF19545">
    <property type="entry name" value="DUF6069"/>
    <property type="match status" value="1"/>
</dbReference>
<keyword evidence="3" id="KW-1185">Reference proteome</keyword>
<feature type="transmembrane region" description="Helical" evidence="1">
    <location>
        <begin position="96"/>
        <end position="113"/>
    </location>
</feature>
<evidence type="ECO:0000256" key="1">
    <source>
        <dbReference type="SAM" id="Phobius"/>
    </source>
</evidence>
<protein>
    <submittedName>
        <fullName evidence="2">DUF6069 family protein</fullName>
    </submittedName>
</protein>
<feature type="transmembrane region" description="Helical" evidence="1">
    <location>
        <begin position="125"/>
        <end position="146"/>
    </location>
</feature>
<dbReference type="EMBL" id="JBHSOD010000075">
    <property type="protein sequence ID" value="MFC5890227.1"/>
    <property type="molecule type" value="Genomic_DNA"/>
</dbReference>
<keyword evidence="1" id="KW-0472">Membrane</keyword>
<sequence length="149" mass="15464">MATTPSAPPRPSAHSPAGTSGRLLRPAAICTGLLANLLYLFVLADVAGYDLRTPAVFGRPAQSVSIALVVASSVVPALLGWGLLELLERYLPRRATAVWTTLAVLLLVGGLPYDGAGVTTADRLLLALMHLIVGAAVIPAFAVTSLRRT</sequence>
<keyword evidence="1" id="KW-0812">Transmembrane</keyword>
<evidence type="ECO:0000313" key="2">
    <source>
        <dbReference type="EMBL" id="MFC5890227.1"/>
    </source>
</evidence>
<organism evidence="2 3">
    <name type="scientific">Kitasatospora aburaviensis</name>
    <dbReference type="NCBI Taxonomy" id="67265"/>
    <lineage>
        <taxon>Bacteria</taxon>
        <taxon>Bacillati</taxon>
        <taxon>Actinomycetota</taxon>
        <taxon>Actinomycetes</taxon>
        <taxon>Kitasatosporales</taxon>
        <taxon>Streptomycetaceae</taxon>
        <taxon>Kitasatospora</taxon>
    </lineage>
</organism>
<accession>A0ABW1F744</accession>
<dbReference type="InterPro" id="IPR045713">
    <property type="entry name" value="DUF6069"/>
</dbReference>
<comment type="caution">
    <text evidence="2">The sequence shown here is derived from an EMBL/GenBank/DDBJ whole genome shotgun (WGS) entry which is preliminary data.</text>
</comment>
<reference evidence="3" key="1">
    <citation type="journal article" date="2019" name="Int. J. Syst. Evol. Microbiol.">
        <title>The Global Catalogue of Microorganisms (GCM) 10K type strain sequencing project: providing services to taxonomists for standard genome sequencing and annotation.</title>
        <authorList>
            <consortium name="The Broad Institute Genomics Platform"/>
            <consortium name="The Broad Institute Genome Sequencing Center for Infectious Disease"/>
            <person name="Wu L."/>
            <person name="Ma J."/>
        </authorList>
    </citation>
    <scope>NUCLEOTIDE SEQUENCE [LARGE SCALE GENOMIC DNA]</scope>
    <source>
        <strain evidence="3">CGMCC 4.1469</strain>
    </source>
</reference>
<dbReference type="Proteomes" id="UP001596067">
    <property type="component" value="Unassembled WGS sequence"/>
</dbReference>
<evidence type="ECO:0000313" key="3">
    <source>
        <dbReference type="Proteomes" id="UP001596067"/>
    </source>
</evidence>